<dbReference type="EMBL" id="AP023321">
    <property type="protein sequence ID" value="BCI60534.1"/>
    <property type="molecule type" value="Genomic_DNA"/>
</dbReference>
<evidence type="ECO:0000313" key="2">
    <source>
        <dbReference type="EMBL" id="BCI60534.1"/>
    </source>
</evidence>
<dbReference type="Proteomes" id="UP000593890">
    <property type="component" value="Chromosome"/>
</dbReference>
<evidence type="ECO:0000256" key="1">
    <source>
        <dbReference type="SAM" id="Phobius"/>
    </source>
</evidence>
<evidence type="ECO:0000313" key="3">
    <source>
        <dbReference type="Proteomes" id="UP000593890"/>
    </source>
</evidence>
<keyword evidence="1" id="KW-0472">Membrane</keyword>
<dbReference type="AlphaFoldDB" id="A0A7I8D7D3"/>
<keyword evidence="1" id="KW-1133">Transmembrane helix</keyword>
<name>A0A7I8D7D3_9FIRM</name>
<protein>
    <submittedName>
        <fullName evidence="2">Uncharacterized protein</fullName>
    </submittedName>
</protein>
<keyword evidence="1" id="KW-0812">Transmembrane</keyword>
<gene>
    <name evidence="2" type="ORF">C12CBH8_11730</name>
</gene>
<proteinExistence type="predicted"/>
<sequence length="119" mass="13631">MYEVIQVVGIVLITMGLIEMIRLLTLFFVKPKEKQGWILAIPVKGHRENLEYQIRSAASHIKKADHGVVSVVVVDCGMDLETQEISSRTCERFKGTQTVKLEGLNQWVKDFATFYRFTN</sequence>
<organism evidence="2 3">
    <name type="scientific">Solibaculum mannosilyticum</name>
    <dbReference type="NCBI Taxonomy" id="2780922"/>
    <lineage>
        <taxon>Bacteria</taxon>
        <taxon>Bacillati</taxon>
        <taxon>Bacillota</taxon>
        <taxon>Clostridia</taxon>
        <taxon>Eubacteriales</taxon>
        <taxon>Oscillospiraceae</taxon>
        <taxon>Solibaculum</taxon>
    </lineage>
</organism>
<accession>A0A7I8D7D3</accession>
<keyword evidence="3" id="KW-1185">Reference proteome</keyword>
<reference evidence="3" key="1">
    <citation type="submission" date="2020-07" db="EMBL/GenBank/DDBJ databases">
        <title>Complete genome sequencing of Clostridia bacterium strain 12CBH8.</title>
        <authorList>
            <person name="Sakamoto M."/>
            <person name="Murakami T."/>
            <person name="Mori H."/>
        </authorList>
    </citation>
    <scope>NUCLEOTIDE SEQUENCE [LARGE SCALE GENOMIC DNA]</scope>
    <source>
        <strain evidence="3">12CBH8</strain>
    </source>
</reference>
<feature type="transmembrane region" description="Helical" evidence="1">
    <location>
        <begin position="6"/>
        <end position="29"/>
    </location>
</feature>
<dbReference type="KEGG" id="sman:C12CBH8_11730"/>